<dbReference type="InterPro" id="IPR036388">
    <property type="entry name" value="WH-like_DNA-bd_sf"/>
</dbReference>
<evidence type="ECO:0000313" key="2">
    <source>
        <dbReference type="EMBL" id="AIJ32769.1"/>
    </source>
</evidence>
<name>A0A076NE78_9CORY</name>
<dbReference type="EMBL" id="LT906467">
    <property type="protein sequence ID" value="SNV57345.1"/>
    <property type="molecule type" value="Genomic_DNA"/>
</dbReference>
<proteinExistence type="predicted"/>
<dbReference type="Gene3D" id="1.10.10.10">
    <property type="entry name" value="Winged helix-like DNA-binding domain superfamily/Winged helix DNA-binding domain"/>
    <property type="match status" value="1"/>
</dbReference>
<keyword evidence="4" id="KW-1185">Reference proteome</keyword>
<organism evidence="2 4">
    <name type="scientific">Corynebacterium imitans</name>
    <dbReference type="NCBI Taxonomy" id="156978"/>
    <lineage>
        <taxon>Bacteria</taxon>
        <taxon>Bacillati</taxon>
        <taxon>Actinomycetota</taxon>
        <taxon>Actinomycetes</taxon>
        <taxon>Mycobacteriales</taxon>
        <taxon>Corynebacteriaceae</taxon>
        <taxon>Corynebacterium</taxon>
    </lineage>
</organism>
<evidence type="ECO:0000313" key="5">
    <source>
        <dbReference type="Proteomes" id="UP000215374"/>
    </source>
</evidence>
<dbReference type="KEGG" id="cii:CIMIT_01550"/>
<dbReference type="eggNOG" id="ENOG5031WN4">
    <property type="taxonomic scope" value="Bacteria"/>
</dbReference>
<dbReference type="Proteomes" id="UP000215374">
    <property type="component" value="Chromosome 1"/>
</dbReference>
<dbReference type="RefSeq" id="WP_038588126.1">
    <property type="nucleotide sequence ID" value="NZ_CP009211.1"/>
</dbReference>
<evidence type="ECO:0000313" key="4">
    <source>
        <dbReference type="Proteomes" id="UP000028780"/>
    </source>
</evidence>
<accession>A0A076NE78</accession>
<protein>
    <submittedName>
        <fullName evidence="3">FeoC like transcriptional regulator</fullName>
    </submittedName>
</protein>
<reference evidence="3 5" key="2">
    <citation type="submission" date="2017-06" db="EMBL/GenBank/DDBJ databases">
        <authorList>
            <consortium name="Pathogen Informatics"/>
        </authorList>
    </citation>
    <scope>NUCLEOTIDE SEQUENCE [LARGE SCALE GENOMIC DNA]</scope>
    <source>
        <strain evidence="3 5">NCTC13015</strain>
    </source>
</reference>
<dbReference type="Pfam" id="PF09012">
    <property type="entry name" value="FeoC"/>
    <property type="match status" value="1"/>
</dbReference>
<evidence type="ECO:0000259" key="1">
    <source>
        <dbReference type="Pfam" id="PF09012"/>
    </source>
</evidence>
<reference evidence="2 4" key="1">
    <citation type="submission" date="2014-08" db="EMBL/GenBank/DDBJ databases">
        <title>Complete genome sequence of Corynebacterium imitans DSM 44264, isolated from a five-month-old boy with suspected pharyngeal diphtheria.</title>
        <authorList>
            <person name="Mollmann S."/>
            <person name="Albersmeier A."/>
            <person name="Ruckert C."/>
            <person name="Tauch A."/>
        </authorList>
    </citation>
    <scope>NUCLEOTIDE SEQUENCE [LARGE SCALE GENOMIC DNA]</scope>
    <source>
        <strain evidence="2 4">DSM 44264</strain>
    </source>
</reference>
<dbReference type="InterPro" id="IPR015102">
    <property type="entry name" value="Tscrpt_reg_HTH_FeoC"/>
</dbReference>
<dbReference type="HOGENOM" id="CLU_175386_0_0_11"/>
<dbReference type="SUPFAM" id="SSF46785">
    <property type="entry name" value="Winged helix' DNA-binding domain"/>
    <property type="match status" value="1"/>
</dbReference>
<evidence type="ECO:0000313" key="3">
    <source>
        <dbReference type="EMBL" id="SNV57345.1"/>
    </source>
</evidence>
<feature type="domain" description="Transcriptional regulator HTH-type FeoC" evidence="1">
    <location>
        <begin position="13"/>
        <end position="65"/>
    </location>
</feature>
<dbReference type="AlphaFoldDB" id="A0A076NE78"/>
<gene>
    <name evidence="2" type="ORF">CIMIT_01550</name>
    <name evidence="3" type="ORF">SAMEA4535761_00377</name>
</gene>
<dbReference type="Proteomes" id="UP000028780">
    <property type="component" value="Chromosome"/>
</dbReference>
<dbReference type="EMBL" id="CP009211">
    <property type="protein sequence ID" value="AIJ32769.1"/>
    <property type="molecule type" value="Genomic_DNA"/>
</dbReference>
<dbReference type="InterPro" id="IPR036390">
    <property type="entry name" value="WH_DNA-bd_sf"/>
</dbReference>
<sequence>MASPMRAVMSAIEDGAVSRADIAARAGVRRETVDAVVEKLEALGHLQREYLQDSCAGGCGGCPAKGACQASQGPVALVLGRR</sequence>
<dbReference type="STRING" id="156978.CIMIT_01550"/>